<evidence type="ECO:0000313" key="3">
    <source>
        <dbReference type="Proteomes" id="UP000232003"/>
    </source>
</evidence>
<dbReference type="Proteomes" id="UP000232003">
    <property type="component" value="Chromosome"/>
</dbReference>
<accession>A0A2K8SYZ7</accession>
<keyword evidence="3" id="KW-1185">Reference proteome</keyword>
<keyword evidence="1" id="KW-1133">Transmembrane helix</keyword>
<dbReference type="EMBL" id="CP024785">
    <property type="protein sequence ID" value="AUB40659.1"/>
    <property type="molecule type" value="Genomic_DNA"/>
</dbReference>
<sequence>MRHTTKDENVFCDRLLPIVLLLRVIFDLAGCCGVCYFL</sequence>
<reference evidence="2 3" key="1">
    <citation type="submission" date="2017-11" db="EMBL/GenBank/DDBJ databases">
        <title>Complete genome of a free-living desiccation-tolerant cyanobacterium and its photosynthetic adaptation to extreme terrestrial habitat.</title>
        <authorList>
            <person name="Shang J."/>
        </authorList>
    </citation>
    <scope>NUCLEOTIDE SEQUENCE [LARGE SCALE GENOMIC DNA]</scope>
    <source>
        <strain evidence="2 3">CCNUN1</strain>
    </source>
</reference>
<dbReference type="AlphaFoldDB" id="A0A2K8SYZ7"/>
<keyword evidence="1" id="KW-0812">Transmembrane</keyword>
<evidence type="ECO:0000313" key="2">
    <source>
        <dbReference type="EMBL" id="AUB40659.1"/>
    </source>
</evidence>
<protein>
    <submittedName>
        <fullName evidence="2">Uncharacterized protein</fullName>
    </submittedName>
</protein>
<name>A0A2K8SYZ7_9NOSO</name>
<evidence type="ECO:0000256" key="1">
    <source>
        <dbReference type="SAM" id="Phobius"/>
    </source>
</evidence>
<gene>
    <name evidence="2" type="ORF">COO91_06678</name>
</gene>
<organism evidence="2 3">
    <name type="scientific">Nostoc flagelliforme CCNUN1</name>
    <dbReference type="NCBI Taxonomy" id="2038116"/>
    <lineage>
        <taxon>Bacteria</taxon>
        <taxon>Bacillati</taxon>
        <taxon>Cyanobacteriota</taxon>
        <taxon>Cyanophyceae</taxon>
        <taxon>Nostocales</taxon>
        <taxon>Nostocaceae</taxon>
        <taxon>Nostoc</taxon>
    </lineage>
</organism>
<feature type="transmembrane region" description="Helical" evidence="1">
    <location>
        <begin position="15"/>
        <end position="37"/>
    </location>
</feature>
<dbReference type="KEGG" id="nfl:COO91_06678"/>
<proteinExistence type="predicted"/>
<keyword evidence="1" id="KW-0472">Membrane</keyword>